<dbReference type="Proteomes" id="UP000277580">
    <property type="component" value="Unassembled WGS sequence"/>
</dbReference>
<dbReference type="Gene3D" id="2.60.40.1760">
    <property type="entry name" value="glycosyl hydrolase (family 31)"/>
    <property type="match status" value="1"/>
</dbReference>
<accession>A0A3N4KUK6</accession>
<keyword evidence="4" id="KW-1185">Reference proteome</keyword>
<dbReference type="Gene3D" id="3.20.20.80">
    <property type="entry name" value="Glycosidases"/>
    <property type="match status" value="1"/>
</dbReference>
<keyword evidence="1" id="KW-0378">Hydrolase</keyword>
<sequence length="462" mass="52448">MTELQDSHNFLLPEEFSQSVKRGEFKSPTKIIYNPEDNLAGNPVIKTRVLLRLQVGDQEEQPLFLLQFARPKVWRIRFDPDSLAPEQYDDYNSRTIISDTLSNLIRILGCAENIVWRTKFDAGSDLDPFYVFKTVQYPTKKDLKAGINGRTITELNIYKNEFKIETVRSIEGSGLGDPPVLQGATSKAVSKRKVVWETTGAGLSWKKTGAANATLLTAKKPGSARYLGWGDREQGGKEFSKKSTLMNYFNFDNMTYSSVYNQGPLDEREPLYHSEPFWLEVNGLPNYKTSTARSWNALVSSLDMFLAIIKDTLMCLIIPDYGYDTRKKVLKFAHAYNDRDTPLDGIHIDVDLQDGLRTFTIDVDRKFPRPKEMFDELRSRELNVAQTSLLHFILDKRYDDGNGVIPPHEVEYVCYENGIKLNIDPVNEMGQFPGADYNFVEWYNSGKPYRGGVGYGGTLGAG</sequence>
<dbReference type="GO" id="GO:0004553">
    <property type="term" value="F:hydrolase activity, hydrolyzing O-glycosyl compounds"/>
    <property type="evidence" value="ECO:0007669"/>
    <property type="project" value="InterPro"/>
</dbReference>
<evidence type="ECO:0000259" key="2">
    <source>
        <dbReference type="Pfam" id="PF01055"/>
    </source>
</evidence>
<dbReference type="InParanoid" id="A0A3N4KUK6"/>
<comment type="similarity">
    <text evidence="1">Belongs to the glycosyl hydrolase 31 family.</text>
</comment>
<dbReference type="InterPro" id="IPR000322">
    <property type="entry name" value="Glyco_hydro_31_TIM"/>
</dbReference>
<evidence type="ECO:0000256" key="1">
    <source>
        <dbReference type="RuleBase" id="RU361185"/>
    </source>
</evidence>
<dbReference type="OrthoDB" id="10070917at2759"/>
<dbReference type="EMBL" id="ML119118">
    <property type="protein sequence ID" value="RPB14264.1"/>
    <property type="molecule type" value="Genomic_DNA"/>
</dbReference>
<dbReference type="Pfam" id="PF01055">
    <property type="entry name" value="Glyco_hydro_31_2nd"/>
    <property type="match status" value="1"/>
</dbReference>
<keyword evidence="1" id="KW-0326">Glycosidase</keyword>
<feature type="domain" description="Glycoside hydrolase family 31 TIM barrel" evidence="2">
    <location>
        <begin position="321"/>
        <end position="385"/>
    </location>
</feature>
<dbReference type="GO" id="GO:0005975">
    <property type="term" value="P:carbohydrate metabolic process"/>
    <property type="evidence" value="ECO:0007669"/>
    <property type="project" value="InterPro"/>
</dbReference>
<name>A0A3N4KUK6_9PEZI</name>
<protein>
    <recommendedName>
        <fullName evidence="2">Glycoside hydrolase family 31 TIM barrel domain-containing protein</fullName>
    </recommendedName>
</protein>
<evidence type="ECO:0000313" key="4">
    <source>
        <dbReference type="Proteomes" id="UP000277580"/>
    </source>
</evidence>
<gene>
    <name evidence="3" type="ORF">P167DRAFT_543814</name>
</gene>
<dbReference type="STRING" id="1392247.A0A3N4KUK6"/>
<reference evidence="3 4" key="1">
    <citation type="journal article" date="2018" name="Nat. Ecol. Evol.">
        <title>Pezizomycetes genomes reveal the molecular basis of ectomycorrhizal truffle lifestyle.</title>
        <authorList>
            <person name="Murat C."/>
            <person name="Payen T."/>
            <person name="Noel B."/>
            <person name="Kuo A."/>
            <person name="Morin E."/>
            <person name="Chen J."/>
            <person name="Kohler A."/>
            <person name="Krizsan K."/>
            <person name="Balestrini R."/>
            <person name="Da Silva C."/>
            <person name="Montanini B."/>
            <person name="Hainaut M."/>
            <person name="Levati E."/>
            <person name="Barry K.W."/>
            <person name="Belfiori B."/>
            <person name="Cichocki N."/>
            <person name="Clum A."/>
            <person name="Dockter R.B."/>
            <person name="Fauchery L."/>
            <person name="Guy J."/>
            <person name="Iotti M."/>
            <person name="Le Tacon F."/>
            <person name="Lindquist E.A."/>
            <person name="Lipzen A."/>
            <person name="Malagnac F."/>
            <person name="Mello A."/>
            <person name="Molinier V."/>
            <person name="Miyauchi S."/>
            <person name="Poulain J."/>
            <person name="Riccioni C."/>
            <person name="Rubini A."/>
            <person name="Sitrit Y."/>
            <person name="Splivallo R."/>
            <person name="Traeger S."/>
            <person name="Wang M."/>
            <person name="Zifcakova L."/>
            <person name="Wipf D."/>
            <person name="Zambonelli A."/>
            <person name="Paolocci F."/>
            <person name="Nowrousian M."/>
            <person name="Ottonello S."/>
            <person name="Baldrian P."/>
            <person name="Spatafora J.W."/>
            <person name="Henrissat B."/>
            <person name="Nagy L.G."/>
            <person name="Aury J.M."/>
            <person name="Wincker P."/>
            <person name="Grigoriev I.V."/>
            <person name="Bonfante P."/>
            <person name="Martin F.M."/>
        </authorList>
    </citation>
    <scope>NUCLEOTIDE SEQUENCE [LARGE SCALE GENOMIC DNA]</scope>
    <source>
        <strain evidence="3 4">CCBAS932</strain>
    </source>
</reference>
<proteinExistence type="inferred from homology"/>
<dbReference type="AlphaFoldDB" id="A0A3N4KUK6"/>
<evidence type="ECO:0000313" key="3">
    <source>
        <dbReference type="EMBL" id="RPB14264.1"/>
    </source>
</evidence>
<organism evidence="3 4">
    <name type="scientific">Morchella conica CCBAS932</name>
    <dbReference type="NCBI Taxonomy" id="1392247"/>
    <lineage>
        <taxon>Eukaryota</taxon>
        <taxon>Fungi</taxon>
        <taxon>Dikarya</taxon>
        <taxon>Ascomycota</taxon>
        <taxon>Pezizomycotina</taxon>
        <taxon>Pezizomycetes</taxon>
        <taxon>Pezizales</taxon>
        <taxon>Morchellaceae</taxon>
        <taxon>Morchella</taxon>
    </lineage>
</organism>